<dbReference type="Proteomes" id="UP000578449">
    <property type="component" value="Unassembled WGS sequence"/>
</dbReference>
<feature type="domain" description="Penicillin-binding protein transpeptidase" evidence="14">
    <location>
        <begin position="271"/>
        <end position="642"/>
    </location>
</feature>
<dbReference type="Pfam" id="PF03717">
    <property type="entry name" value="PBP_dimer"/>
    <property type="match status" value="1"/>
</dbReference>
<evidence type="ECO:0000313" key="16">
    <source>
        <dbReference type="EMBL" id="MBB5139072.1"/>
    </source>
</evidence>
<name>A0A840PIX0_9ACTN</name>
<sequence>MRPPSHPRLLVVHLMVAALFVSLLGRLWQVQILDGERYARAAVADHVRHVVIPAVRGRIVDARGRPLARNRTAMTVTVDRVALGRMPDGGRAVLRRLAGVLDRPYAEIAERIRLCGPGVAEPCWAGSPYRPIPVAEGVDERVAMRVVERPEDFPGVSAEPQPVRDHPRGRLAAHALGYLAPSDTPAEDGTGLVGKDGLEAAYEADLRGRPGGKDVVVDSSGQVLRTVRERAPVSGSTLVTSIDASVQEVVEKALERAVHRARKDGRPADSGAAVVMEARTGRVVAMAAYPDYDPEVWTGGIRPKDYRRLTGGGGDGGALVARAVQGQWPPASTWKVVSTAAAADAGYALRGRYDCSGSYRIGDRAFRNFGGVAHGVMDLRRALVVSCDTIYYRFAHQMWLKDERAERPADPMQAMARAFGFGEKTGVDLPGEAEGRVPDRNWKREYWEQTKEQACRDARTGYPRLAQSDPGRAAYLKAIAAENCARGYVWTAGDAANFSIGQGDVLVTPLQLARAYAALANGGTLFSPRLGKEVRGPDGRVVRTITPPVAGRLPVPDGTLAYMRRALAEVPRTGTAAAAFSGFPFGKLAVAGKTGTAEAYGEEDTSWFASFAPARDPEYVVVAVISQGGSGGEAAAPAVREIWSGMYGLEGRPAALPKERDR</sequence>
<dbReference type="GO" id="GO:0006508">
    <property type="term" value="P:proteolysis"/>
    <property type="evidence" value="ECO:0007669"/>
    <property type="project" value="UniProtKB-KW"/>
</dbReference>
<keyword evidence="7" id="KW-0812">Transmembrane</keyword>
<evidence type="ECO:0000256" key="11">
    <source>
        <dbReference type="ARBA" id="ARBA00022989"/>
    </source>
</evidence>
<evidence type="ECO:0000256" key="12">
    <source>
        <dbReference type="ARBA" id="ARBA00023136"/>
    </source>
</evidence>
<keyword evidence="8" id="KW-0378">Hydrolase</keyword>
<dbReference type="InterPro" id="IPR050515">
    <property type="entry name" value="Beta-lactam/transpept"/>
</dbReference>
<evidence type="ECO:0000256" key="9">
    <source>
        <dbReference type="ARBA" id="ARBA00022960"/>
    </source>
</evidence>
<organism evidence="16 17">
    <name type="scientific">Thermocatellispora tengchongensis</name>
    <dbReference type="NCBI Taxonomy" id="1073253"/>
    <lineage>
        <taxon>Bacteria</taxon>
        <taxon>Bacillati</taxon>
        <taxon>Actinomycetota</taxon>
        <taxon>Actinomycetes</taxon>
        <taxon>Streptosporangiales</taxon>
        <taxon>Streptosporangiaceae</taxon>
        <taxon>Thermocatellispora</taxon>
    </lineage>
</organism>
<evidence type="ECO:0000256" key="10">
    <source>
        <dbReference type="ARBA" id="ARBA00022984"/>
    </source>
</evidence>
<dbReference type="InterPro" id="IPR012338">
    <property type="entry name" value="Beta-lactam/transpept-like"/>
</dbReference>
<dbReference type="PANTHER" id="PTHR30627">
    <property type="entry name" value="PEPTIDOGLYCAN D,D-TRANSPEPTIDASE"/>
    <property type="match status" value="1"/>
</dbReference>
<dbReference type="GO" id="GO:0009002">
    <property type="term" value="F:serine-type D-Ala-D-Ala carboxypeptidase activity"/>
    <property type="evidence" value="ECO:0007669"/>
    <property type="project" value="InterPro"/>
</dbReference>
<accession>A0A840PIX0</accession>
<evidence type="ECO:0000259" key="14">
    <source>
        <dbReference type="Pfam" id="PF00905"/>
    </source>
</evidence>
<protein>
    <submittedName>
        <fullName evidence="16">Penicillin-binding protein 2</fullName>
    </submittedName>
</protein>
<keyword evidence="11" id="KW-1133">Transmembrane helix</keyword>
<evidence type="ECO:0000256" key="5">
    <source>
        <dbReference type="ARBA" id="ARBA00022519"/>
    </source>
</evidence>
<dbReference type="PANTHER" id="PTHR30627:SF2">
    <property type="entry name" value="PEPTIDOGLYCAN D,D-TRANSPEPTIDASE MRDA"/>
    <property type="match status" value="1"/>
</dbReference>
<keyword evidence="13" id="KW-0961">Cell wall biogenesis/degradation</keyword>
<evidence type="ECO:0000256" key="7">
    <source>
        <dbReference type="ARBA" id="ARBA00022692"/>
    </source>
</evidence>
<dbReference type="AlphaFoldDB" id="A0A840PIX0"/>
<dbReference type="NCBIfam" id="TIGR03423">
    <property type="entry name" value="pbp2_mrdA"/>
    <property type="match status" value="1"/>
</dbReference>
<evidence type="ECO:0000256" key="6">
    <source>
        <dbReference type="ARBA" id="ARBA00022670"/>
    </source>
</evidence>
<dbReference type="GO" id="GO:0071972">
    <property type="term" value="F:peptidoglycan L,D-transpeptidase activity"/>
    <property type="evidence" value="ECO:0007669"/>
    <property type="project" value="TreeGrafter"/>
</dbReference>
<dbReference type="GO" id="GO:0008360">
    <property type="term" value="P:regulation of cell shape"/>
    <property type="evidence" value="ECO:0007669"/>
    <property type="project" value="UniProtKB-KW"/>
</dbReference>
<keyword evidence="12" id="KW-0472">Membrane</keyword>
<dbReference type="GO" id="GO:0005886">
    <property type="term" value="C:plasma membrane"/>
    <property type="evidence" value="ECO:0007669"/>
    <property type="project" value="UniProtKB-SubCell"/>
</dbReference>
<keyword evidence="9" id="KW-0133">Cell shape</keyword>
<evidence type="ECO:0000256" key="8">
    <source>
        <dbReference type="ARBA" id="ARBA00022801"/>
    </source>
</evidence>
<keyword evidence="5" id="KW-0997">Cell inner membrane</keyword>
<dbReference type="GO" id="GO:0071555">
    <property type="term" value="P:cell wall organization"/>
    <property type="evidence" value="ECO:0007669"/>
    <property type="project" value="UniProtKB-KW"/>
</dbReference>
<dbReference type="Pfam" id="PF00905">
    <property type="entry name" value="Transpeptidase"/>
    <property type="match status" value="1"/>
</dbReference>
<dbReference type="InterPro" id="IPR036138">
    <property type="entry name" value="PBP_dimer_sf"/>
</dbReference>
<evidence type="ECO:0000256" key="2">
    <source>
        <dbReference type="ARBA" id="ARBA00004236"/>
    </source>
</evidence>
<reference evidence="16 17" key="1">
    <citation type="submission" date="2020-08" db="EMBL/GenBank/DDBJ databases">
        <title>Genomic Encyclopedia of Type Strains, Phase IV (KMG-IV): sequencing the most valuable type-strain genomes for metagenomic binning, comparative biology and taxonomic classification.</title>
        <authorList>
            <person name="Goeker M."/>
        </authorList>
    </citation>
    <scope>NUCLEOTIDE SEQUENCE [LARGE SCALE GENOMIC DNA]</scope>
    <source>
        <strain evidence="16 17">DSM 45615</strain>
    </source>
</reference>
<comment type="caution">
    <text evidence="16">The sequence shown here is derived from an EMBL/GenBank/DDBJ whole genome shotgun (WGS) entry which is preliminary data.</text>
</comment>
<evidence type="ECO:0000259" key="15">
    <source>
        <dbReference type="Pfam" id="PF03717"/>
    </source>
</evidence>
<dbReference type="Gene3D" id="3.90.1310.10">
    <property type="entry name" value="Penicillin-binding protein 2a (Domain 2)"/>
    <property type="match status" value="1"/>
</dbReference>
<keyword evidence="17" id="KW-1185">Reference proteome</keyword>
<gene>
    <name evidence="16" type="ORF">HNP84_008835</name>
</gene>
<dbReference type="GO" id="GO:0009252">
    <property type="term" value="P:peptidoglycan biosynthetic process"/>
    <property type="evidence" value="ECO:0007669"/>
    <property type="project" value="UniProtKB-KW"/>
</dbReference>
<keyword evidence="10" id="KW-0573">Peptidoglycan synthesis</keyword>
<keyword evidence="4" id="KW-1003">Cell membrane</keyword>
<dbReference type="GO" id="GO:0008658">
    <property type="term" value="F:penicillin binding"/>
    <property type="evidence" value="ECO:0007669"/>
    <property type="project" value="InterPro"/>
</dbReference>
<feature type="domain" description="Penicillin-binding protein dimerisation" evidence="15">
    <location>
        <begin position="52"/>
        <end position="227"/>
    </location>
</feature>
<dbReference type="InterPro" id="IPR001460">
    <property type="entry name" value="PCN-bd_Tpept"/>
</dbReference>
<evidence type="ECO:0000256" key="13">
    <source>
        <dbReference type="ARBA" id="ARBA00023316"/>
    </source>
</evidence>
<comment type="subcellular location">
    <subcellularLocation>
        <location evidence="2">Cell membrane</location>
    </subcellularLocation>
    <subcellularLocation>
        <location evidence="1">Membrane</location>
        <topology evidence="1">Single-pass membrane protein</topology>
    </subcellularLocation>
</comment>
<keyword evidence="6" id="KW-0645">Protease</keyword>
<dbReference type="Gene3D" id="3.40.710.10">
    <property type="entry name" value="DD-peptidase/beta-lactamase superfamily"/>
    <property type="match status" value="1"/>
</dbReference>
<comment type="similarity">
    <text evidence="3">Belongs to the transpeptidase family.</text>
</comment>
<proteinExistence type="inferred from homology"/>
<dbReference type="InterPro" id="IPR005311">
    <property type="entry name" value="PBP_dimer"/>
</dbReference>
<dbReference type="SUPFAM" id="SSF56519">
    <property type="entry name" value="Penicillin binding protein dimerisation domain"/>
    <property type="match status" value="1"/>
</dbReference>
<evidence type="ECO:0000313" key="17">
    <source>
        <dbReference type="Proteomes" id="UP000578449"/>
    </source>
</evidence>
<evidence type="ECO:0000256" key="1">
    <source>
        <dbReference type="ARBA" id="ARBA00004167"/>
    </source>
</evidence>
<evidence type="ECO:0000256" key="4">
    <source>
        <dbReference type="ARBA" id="ARBA00022475"/>
    </source>
</evidence>
<evidence type="ECO:0000256" key="3">
    <source>
        <dbReference type="ARBA" id="ARBA00007171"/>
    </source>
</evidence>
<dbReference type="SUPFAM" id="SSF56601">
    <property type="entry name" value="beta-lactamase/transpeptidase-like"/>
    <property type="match status" value="1"/>
</dbReference>
<dbReference type="InterPro" id="IPR017790">
    <property type="entry name" value="Penicillin-binding_protein_2"/>
</dbReference>
<dbReference type="EMBL" id="JACHGN010000027">
    <property type="protein sequence ID" value="MBB5139072.1"/>
    <property type="molecule type" value="Genomic_DNA"/>
</dbReference>